<dbReference type="STRING" id="1217970.SAMN05444002_1676"/>
<dbReference type="Gene3D" id="3.10.450.160">
    <property type="entry name" value="inner membrane protein cigr"/>
    <property type="match status" value="1"/>
</dbReference>
<dbReference type="AlphaFoldDB" id="A0A1N6FHH5"/>
<proteinExistence type="predicted"/>
<keyword evidence="2" id="KW-0732">Signal</keyword>
<organism evidence="3 4">
    <name type="scientific">Vannielia litorea</name>
    <dbReference type="NCBI Taxonomy" id="1217970"/>
    <lineage>
        <taxon>Bacteria</taxon>
        <taxon>Pseudomonadati</taxon>
        <taxon>Pseudomonadota</taxon>
        <taxon>Alphaproteobacteria</taxon>
        <taxon>Rhodobacterales</taxon>
        <taxon>Paracoccaceae</taxon>
        <taxon>Vannielia</taxon>
    </lineage>
</organism>
<dbReference type="OrthoDB" id="7666115at2"/>
<feature type="region of interest" description="Disordered" evidence="1">
    <location>
        <begin position="28"/>
        <end position="73"/>
    </location>
</feature>
<accession>A0A1N6FHH5</accession>
<sequence>MFRLPPLTAATMALCLAVGSHVLAESKDNANPRAGARAEQAQPKATRCPPGLAKKSPPCVAPGQAKASAPRDDKARIRVGHILDGRDYTLVRSWQYGLEPAPRGSRYAVSDGMLVLIDEGTAEVLDLIRAVGQLPD</sequence>
<feature type="chain" id="PRO_5012794372" description="Nickel/cobalt transporter regulator" evidence="2">
    <location>
        <begin position="25"/>
        <end position="136"/>
    </location>
</feature>
<evidence type="ECO:0000256" key="1">
    <source>
        <dbReference type="SAM" id="MobiDB-lite"/>
    </source>
</evidence>
<evidence type="ECO:0000256" key="2">
    <source>
        <dbReference type="SAM" id="SignalP"/>
    </source>
</evidence>
<dbReference type="Proteomes" id="UP000184932">
    <property type="component" value="Unassembled WGS sequence"/>
</dbReference>
<name>A0A1N6FHH5_9RHOB</name>
<feature type="signal peptide" evidence="2">
    <location>
        <begin position="1"/>
        <end position="24"/>
    </location>
</feature>
<reference evidence="4" key="1">
    <citation type="submission" date="2016-11" db="EMBL/GenBank/DDBJ databases">
        <authorList>
            <person name="Varghese N."/>
            <person name="Submissions S."/>
        </authorList>
    </citation>
    <scope>NUCLEOTIDE SEQUENCE [LARGE SCALE GENOMIC DNA]</scope>
    <source>
        <strain evidence="4">DSM 29440</strain>
    </source>
</reference>
<evidence type="ECO:0000313" key="3">
    <source>
        <dbReference type="EMBL" id="SIN94731.1"/>
    </source>
</evidence>
<dbReference type="EMBL" id="FSRL01000001">
    <property type="protein sequence ID" value="SIN94731.1"/>
    <property type="molecule type" value="Genomic_DNA"/>
</dbReference>
<protein>
    <recommendedName>
        <fullName evidence="5">Nickel/cobalt transporter regulator</fullName>
    </recommendedName>
</protein>
<evidence type="ECO:0008006" key="5">
    <source>
        <dbReference type="Google" id="ProtNLM"/>
    </source>
</evidence>
<gene>
    <name evidence="3" type="ORF">SAMN05444002_1676</name>
</gene>
<keyword evidence="4" id="KW-1185">Reference proteome</keyword>
<dbReference type="RefSeq" id="WP_074255747.1">
    <property type="nucleotide sequence ID" value="NZ_FSRL01000001.1"/>
</dbReference>
<evidence type="ECO:0000313" key="4">
    <source>
        <dbReference type="Proteomes" id="UP000184932"/>
    </source>
</evidence>